<evidence type="ECO:0000313" key="3">
    <source>
        <dbReference type="WBParaSite" id="ACAC_0000653201-mRNA-1"/>
    </source>
</evidence>
<protein>
    <submittedName>
        <fullName evidence="3">BPTI/Kunitz inhibitor domain-containing protein</fullName>
    </submittedName>
</protein>
<dbReference type="SMART" id="SM00131">
    <property type="entry name" value="KU"/>
    <property type="match status" value="2"/>
</dbReference>
<proteinExistence type="predicted"/>
<feature type="domain" description="BPTI/Kunitz inhibitor" evidence="1">
    <location>
        <begin position="134"/>
        <end position="175"/>
    </location>
</feature>
<dbReference type="InterPro" id="IPR028150">
    <property type="entry name" value="Lustrin_cystein"/>
</dbReference>
<feature type="domain" description="BPTI/Kunitz inhibitor" evidence="1">
    <location>
        <begin position="25"/>
        <end position="79"/>
    </location>
</feature>
<evidence type="ECO:0000313" key="2">
    <source>
        <dbReference type="Proteomes" id="UP000035642"/>
    </source>
</evidence>
<keyword evidence="2" id="KW-1185">Reference proteome</keyword>
<dbReference type="AlphaFoldDB" id="A0A0K0D8Y7"/>
<dbReference type="CDD" id="cd22593">
    <property type="entry name" value="Kunitz_conkunitzin"/>
    <property type="match status" value="2"/>
</dbReference>
<name>A0A0K0D8Y7_ANGCA</name>
<dbReference type="InterPro" id="IPR036880">
    <property type="entry name" value="Kunitz_BPTI_sf"/>
</dbReference>
<dbReference type="PROSITE" id="PS50279">
    <property type="entry name" value="BPTI_KUNITZ_2"/>
    <property type="match status" value="2"/>
</dbReference>
<accession>A0A0K0D8Y7</accession>
<dbReference type="InterPro" id="IPR002223">
    <property type="entry name" value="Kunitz_BPTI"/>
</dbReference>
<dbReference type="PANTHER" id="PTHR46339">
    <property type="entry name" value="PROTEIN CBG15282-RELATED"/>
    <property type="match status" value="1"/>
</dbReference>
<reference evidence="3" key="2">
    <citation type="submission" date="2017-02" db="UniProtKB">
        <authorList>
            <consortium name="WormBaseParasite"/>
        </authorList>
    </citation>
    <scope>IDENTIFICATION</scope>
</reference>
<dbReference type="WBParaSite" id="ACAC_0000653201-mRNA-1">
    <property type="protein sequence ID" value="ACAC_0000653201-mRNA-1"/>
    <property type="gene ID" value="ACAC_0000653201"/>
</dbReference>
<dbReference type="SUPFAM" id="SSF57362">
    <property type="entry name" value="BPTI-like"/>
    <property type="match status" value="2"/>
</dbReference>
<dbReference type="GO" id="GO:0004867">
    <property type="term" value="F:serine-type endopeptidase inhibitor activity"/>
    <property type="evidence" value="ECO:0007669"/>
    <property type="project" value="InterPro"/>
</dbReference>
<evidence type="ECO:0000259" key="1">
    <source>
        <dbReference type="PROSITE" id="PS50279"/>
    </source>
</evidence>
<reference evidence="2" key="1">
    <citation type="submission" date="2012-09" db="EMBL/GenBank/DDBJ databases">
        <authorList>
            <person name="Martin A.A."/>
        </authorList>
    </citation>
    <scope>NUCLEOTIDE SEQUENCE</scope>
</reference>
<organism evidence="2 3">
    <name type="scientific">Angiostrongylus cantonensis</name>
    <name type="common">Rat lungworm</name>
    <dbReference type="NCBI Taxonomy" id="6313"/>
    <lineage>
        <taxon>Eukaryota</taxon>
        <taxon>Metazoa</taxon>
        <taxon>Ecdysozoa</taxon>
        <taxon>Nematoda</taxon>
        <taxon>Chromadorea</taxon>
        <taxon>Rhabditida</taxon>
        <taxon>Rhabditina</taxon>
        <taxon>Rhabditomorpha</taxon>
        <taxon>Strongyloidea</taxon>
        <taxon>Metastrongylidae</taxon>
        <taxon>Angiostrongylus</taxon>
    </lineage>
</organism>
<dbReference type="Proteomes" id="UP000035642">
    <property type="component" value="Unassembled WGS sequence"/>
</dbReference>
<dbReference type="Gene3D" id="4.10.410.10">
    <property type="entry name" value="Pancreatic trypsin inhibitor Kunitz domain"/>
    <property type="match status" value="2"/>
</dbReference>
<dbReference type="Pfam" id="PF00014">
    <property type="entry name" value="Kunitz_BPTI"/>
    <property type="match status" value="2"/>
</dbReference>
<sequence>MTDRILLCGAPKKNFSKDLGVTEPCSLPLKTGEGDFELPRWYADPNDKSCSRQCKQFMYKGAKGNQNNFLTKAACEKKCQRKCKSPCGTGTMLMTPKNEPRFCSPTSPCPQTHWCHVGISAETTVCCSTVLNTCELPMMKGHGNSYLTRWHFDNNQKKCVKFIYSGEGGNQVCAI</sequence>
<dbReference type="Pfam" id="PF14625">
    <property type="entry name" value="Lustrin_cystein"/>
    <property type="match status" value="1"/>
</dbReference>
<dbReference type="PANTHER" id="PTHR46339:SF2">
    <property type="entry name" value="BPTI_KUNITZ INHIBITOR DOMAIN-CONTAINING PROTEIN"/>
    <property type="match status" value="1"/>
</dbReference>
<dbReference type="InterPro" id="IPR053014">
    <property type="entry name" value="Cuticle_assoc_divergent"/>
</dbReference>